<dbReference type="Pfam" id="PF05633">
    <property type="entry name" value="ROH1-like"/>
    <property type="match status" value="2"/>
</dbReference>
<reference evidence="7" key="2">
    <citation type="submission" date="2020-08" db="EMBL/GenBank/DDBJ databases">
        <title>Plant Genome Project.</title>
        <authorList>
            <person name="Zhang R.-G."/>
        </authorList>
    </citation>
    <scope>NUCLEOTIDE SEQUENCE</scope>
    <source>
        <strain evidence="7">Huo1</strain>
        <tissue evidence="7">Leaf</tissue>
    </source>
</reference>
<keyword evidence="2" id="KW-0812">Transmembrane</keyword>
<dbReference type="AlphaFoldDB" id="A0A8X8X8I5"/>
<dbReference type="EMBL" id="PNBA02000011">
    <property type="protein sequence ID" value="KAG6408307.1"/>
    <property type="molecule type" value="Genomic_DNA"/>
</dbReference>
<gene>
    <name evidence="7" type="ORF">SASPL_131312</name>
</gene>
<name>A0A8X8X8I5_SALSN</name>
<organism evidence="7">
    <name type="scientific">Salvia splendens</name>
    <name type="common">Scarlet sage</name>
    <dbReference type="NCBI Taxonomy" id="180675"/>
    <lineage>
        <taxon>Eukaryota</taxon>
        <taxon>Viridiplantae</taxon>
        <taxon>Streptophyta</taxon>
        <taxon>Embryophyta</taxon>
        <taxon>Tracheophyta</taxon>
        <taxon>Spermatophyta</taxon>
        <taxon>Magnoliopsida</taxon>
        <taxon>eudicotyledons</taxon>
        <taxon>Gunneridae</taxon>
        <taxon>Pentapetalae</taxon>
        <taxon>asterids</taxon>
        <taxon>lamiids</taxon>
        <taxon>Lamiales</taxon>
        <taxon>Lamiaceae</taxon>
        <taxon>Nepetoideae</taxon>
        <taxon>Mentheae</taxon>
        <taxon>Salviinae</taxon>
        <taxon>Salvia</taxon>
        <taxon>Salvia subgen. Calosphace</taxon>
        <taxon>core Calosphace</taxon>
    </lineage>
</organism>
<sequence>MPITEFHDASPSSQSSNSGSIFSILSRRRDQSTQRRTALPRRRRRSSSATWPTGGVQGDRVQQHGQPQPAADRPPRRRLLRAERQSPRRLQRHPRRSRADRQWKKQLEIVLCALDKQRSIGEGQFRRAKKALIDLAIGMLEDKQSNATFAQRNRSFGRQQRSLGHFRSLSWSVSRSCRVHDEFRAPVRDVGAGAAIPCQDRGLQAQFNVPKQFLWAGSILSLHERIVEESKRRDRRNVCGLLREIEEIEKCTRHLNELGIRLSSR</sequence>
<evidence type="ECO:0000256" key="6">
    <source>
        <dbReference type="SAM" id="MobiDB-lite"/>
    </source>
</evidence>
<comment type="similarity">
    <text evidence="5">Belongs to the ROH1 family.</text>
</comment>
<feature type="compositionally biased region" description="Low complexity" evidence="6">
    <location>
        <begin position="10"/>
        <end position="25"/>
    </location>
</feature>
<keyword evidence="8" id="KW-1185">Reference proteome</keyword>
<protein>
    <submittedName>
        <fullName evidence="7">Uncharacterized protein</fullName>
    </submittedName>
</protein>
<proteinExistence type="inferred from homology"/>
<evidence type="ECO:0000313" key="8">
    <source>
        <dbReference type="Proteomes" id="UP000298416"/>
    </source>
</evidence>
<evidence type="ECO:0000313" key="7">
    <source>
        <dbReference type="EMBL" id="KAG6408307.1"/>
    </source>
</evidence>
<evidence type="ECO:0000256" key="4">
    <source>
        <dbReference type="ARBA" id="ARBA00023136"/>
    </source>
</evidence>
<feature type="region of interest" description="Disordered" evidence="6">
    <location>
        <begin position="1"/>
        <end position="101"/>
    </location>
</feature>
<dbReference type="Proteomes" id="UP000298416">
    <property type="component" value="Unassembled WGS sequence"/>
</dbReference>
<comment type="subcellular location">
    <subcellularLocation>
        <location evidence="1">Membrane</location>
        <topology evidence="1">Single-pass membrane protein</topology>
    </subcellularLocation>
</comment>
<keyword evidence="3" id="KW-1133">Transmembrane helix</keyword>
<feature type="compositionally biased region" description="Basic residues" evidence="6">
    <location>
        <begin position="87"/>
        <end position="96"/>
    </location>
</feature>
<evidence type="ECO:0000256" key="5">
    <source>
        <dbReference type="ARBA" id="ARBA00035114"/>
    </source>
</evidence>
<dbReference type="InterPro" id="IPR008511">
    <property type="entry name" value="ROH1-like"/>
</dbReference>
<keyword evidence="4" id="KW-0472">Membrane</keyword>
<reference evidence="7" key="1">
    <citation type="submission" date="2018-01" db="EMBL/GenBank/DDBJ databases">
        <authorList>
            <person name="Mao J.F."/>
        </authorList>
    </citation>
    <scope>NUCLEOTIDE SEQUENCE</scope>
    <source>
        <strain evidence="7">Huo1</strain>
        <tissue evidence="7">Leaf</tissue>
    </source>
</reference>
<dbReference type="GO" id="GO:0016020">
    <property type="term" value="C:membrane"/>
    <property type="evidence" value="ECO:0007669"/>
    <property type="project" value="UniProtKB-SubCell"/>
</dbReference>
<evidence type="ECO:0000256" key="3">
    <source>
        <dbReference type="ARBA" id="ARBA00022989"/>
    </source>
</evidence>
<comment type="caution">
    <text evidence="7">The sequence shown here is derived from an EMBL/GenBank/DDBJ whole genome shotgun (WGS) entry which is preliminary data.</text>
</comment>
<dbReference type="PANTHER" id="PTHR31509">
    <property type="entry name" value="BPS1-LIKE PROTEIN"/>
    <property type="match status" value="1"/>
</dbReference>
<evidence type="ECO:0000256" key="1">
    <source>
        <dbReference type="ARBA" id="ARBA00004167"/>
    </source>
</evidence>
<evidence type="ECO:0000256" key="2">
    <source>
        <dbReference type="ARBA" id="ARBA00022692"/>
    </source>
</evidence>
<accession>A0A8X8X8I5</accession>